<dbReference type="SMART" id="SM00388">
    <property type="entry name" value="HisKA"/>
    <property type="match status" value="1"/>
</dbReference>
<reference evidence="10" key="1">
    <citation type="journal article" date="2015" name="Nature">
        <title>Complex archaea that bridge the gap between prokaryotes and eukaryotes.</title>
        <authorList>
            <person name="Spang A."/>
            <person name="Saw J.H."/>
            <person name="Jorgensen S.L."/>
            <person name="Zaremba-Niedzwiedzka K."/>
            <person name="Martijn J."/>
            <person name="Lind A.E."/>
            <person name="van Eijk R."/>
            <person name="Schleper C."/>
            <person name="Guy L."/>
            <person name="Ettema T.J."/>
        </authorList>
    </citation>
    <scope>NUCLEOTIDE SEQUENCE</scope>
</reference>
<dbReference type="InterPro" id="IPR035965">
    <property type="entry name" value="PAS-like_dom_sf"/>
</dbReference>
<dbReference type="InterPro" id="IPR000014">
    <property type="entry name" value="PAS"/>
</dbReference>
<dbReference type="CDD" id="cd00082">
    <property type="entry name" value="HisKA"/>
    <property type="match status" value="1"/>
</dbReference>
<evidence type="ECO:0000259" key="9">
    <source>
        <dbReference type="PROSITE" id="PS50113"/>
    </source>
</evidence>
<feature type="coiled-coil region" evidence="6">
    <location>
        <begin position="525"/>
        <end position="552"/>
    </location>
</feature>
<dbReference type="PROSITE" id="PS50109">
    <property type="entry name" value="HIS_KIN"/>
    <property type="match status" value="1"/>
</dbReference>
<dbReference type="PANTHER" id="PTHR43304">
    <property type="entry name" value="PHYTOCHROME-LIKE PROTEIN CPH1"/>
    <property type="match status" value="1"/>
</dbReference>
<dbReference type="GO" id="GO:0000155">
    <property type="term" value="F:phosphorelay sensor kinase activity"/>
    <property type="evidence" value="ECO:0007669"/>
    <property type="project" value="InterPro"/>
</dbReference>
<dbReference type="Gene3D" id="1.10.287.130">
    <property type="match status" value="1"/>
</dbReference>
<dbReference type="Pfam" id="PF02518">
    <property type="entry name" value="HATPase_c"/>
    <property type="match status" value="1"/>
</dbReference>
<evidence type="ECO:0000256" key="2">
    <source>
        <dbReference type="ARBA" id="ARBA00012438"/>
    </source>
</evidence>
<comment type="caution">
    <text evidence="10">The sequence shown here is derived from an EMBL/GenBank/DDBJ whole genome shotgun (WGS) entry which is preliminary data.</text>
</comment>
<feature type="domain" description="PAC" evidence="9">
    <location>
        <begin position="489"/>
        <end position="541"/>
    </location>
</feature>
<dbReference type="SUPFAM" id="SSF47384">
    <property type="entry name" value="Homodimeric domain of signal transducing histidine kinase"/>
    <property type="match status" value="1"/>
</dbReference>
<dbReference type="InterPro" id="IPR013656">
    <property type="entry name" value="PAS_4"/>
</dbReference>
<dbReference type="SMART" id="SM00091">
    <property type="entry name" value="PAS"/>
    <property type="match status" value="8"/>
</dbReference>
<dbReference type="EMBL" id="LAZR01007621">
    <property type="protein sequence ID" value="KKM84064.1"/>
    <property type="molecule type" value="Genomic_DNA"/>
</dbReference>
<dbReference type="PROSITE" id="PS50112">
    <property type="entry name" value="PAS"/>
    <property type="match status" value="6"/>
</dbReference>
<keyword evidence="5" id="KW-0418">Kinase</keyword>
<dbReference type="InterPro" id="IPR036097">
    <property type="entry name" value="HisK_dim/P_sf"/>
</dbReference>
<accession>A0A0F9KPF1</accession>
<protein>
    <recommendedName>
        <fullName evidence="2">histidine kinase</fullName>
        <ecNumber evidence="2">2.7.13.3</ecNumber>
    </recommendedName>
</protein>
<dbReference type="InterPro" id="IPR003661">
    <property type="entry name" value="HisK_dim/P_dom"/>
</dbReference>
<feature type="domain" description="PAS" evidence="8">
    <location>
        <begin position="793"/>
        <end position="835"/>
    </location>
</feature>
<dbReference type="AlphaFoldDB" id="A0A0F9KPF1"/>
<feature type="domain" description="PAS" evidence="8">
    <location>
        <begin position="668"/>
        <end position="739"/>
    </location>
</feature>
<feature type="domain" description="PAS" evidence="8">
    <location>
        <begin position="290"/>
        <end position="360"/>
    </location>
</feature>
<dbReference type="Pfam" id="PF08447">
    <property type="entry name" value="PAS_3"/>
    <property type="match status" value="2"/>
</dbReference>
<dbReference type="Pfam" id="PF13426">
    <property type="entry name" value="PAS_9"/>
    <property type="match status" value="3"/>
</dbReference>
<dbReference type="Gene3D" id="3.30.565.10">
    <property type="entry name" value="Histidine kinase-like ATPase, C-terminal domain"/>
    <property type="match status" value="1"/>
</dbReference>
<dbReference type="InterPro" id="IPR005467">
    <property type="entry name" value="His_kinase_dom"/>
</dbReference>
<feature type="domain" description="PAC" evidence="9">
    <location>
        <begin position="741"/>
        <end position="792"/>
    </location>
</feature>
<feature type="coiled-coil region" evidence="6">
    <location>
        <begin position="776"/>
        <end position="803"/>
    </location>
</feature>
<dbReference type="EC" id="2.7.13.3" evidence="2"/>
<dbReference type="PROSITE" id="PS50113">
    <property type="entry name" value="PAC"/>
    <property type="match status" value="7"/>
</dbReference>
<dbReference type="Pfam" id="PF08448">
    <property type="entry name" value="PAS_4"/>
    <property type="match status" value="3"/>
</dbReference>
<keyword evidence="3" id="KW-0597">Phosphoprotein</keyword>
<feature type="domain" description="PAC" evidence="9">
    <location>
        <begin position="615"/>
        <end position="667"/>
    </location>
</feature>
<dbReference type="InterPro" id="IPR036890">
    <property type="entry name" value="HATPase_C_sf"/>
</dbReference>
<dbReference type="Gene3D" id="3.30.450.20">
    <property type="entry name" value="PAS domain"/>
    <property type="match status" value="8"/>
</dbReference>
<evidence type="ECO:0000256" key="3">
    <source>
        <dbReference type="ARBA" id="ARBA00022553"/>
    </source>
</evidence>
<gene>
    <name evidence="10" type="ORF">LCGC14_1302980</name>
</gene>
<dbReference type="FunFam" id="3.30.450.20:FF:000099">
    <property type="entry name" value="Sensory box sensor histidine kinase"/>
    <property type="match status" value="1"/>
</dbReference>
<proteinExistence type="predicted"/>
<feature type="domain" description="PAC" evidence="9">
    <location>
        <begin position="867"/>
        <end position="919"/>
    </location>
</feature>
<dbReference type="CDD" id="cd00075">
    <property type="entry name" value="HATPase"/>
    <property type="match status" value="1"/>
</dbReference>
<feature type="domain" description="PAC" evidence="9">
    <location>
        <begin position="79"/>
        <end position="132"/>
    </location>
</feature>
<organism evidence="10">
    <name type="scientific">marine sediment metagenome</name>
    <dbReference type="NCBI Taxonomy" id="412755"/>
    <lineage>
        <taxon>unclassified sequences</taxon>
        <taxon>metagenomes</taxon>
        <taxon>ecological metagenomes</taxon>
    </lineage>
</organism>
<dbReference type="InterPro" id="IPR001610">
    <property type="entry name" value="PAC"/>
</dbReference>
<keyword evidence="4" id="KW-0808">Transferase</keyword>
<dbReference type="InterPro" id="IPR000700">
    <property type="entry name" value="PAS-assoc_C"/>
</dbReference>
<evidence type="ECO:0000259" key="8">
    <source>
        <dbReference type="PROSITE" id="PS50112"/>
    </source>
</evidence>
<feature type="coiled-coil region" evidence="6">
    <location>
        <begin position="252"/>
        <end position="300"/>
    </location>
</feature>
<feature type="domain" description="PAC" evidence="9">
    <location>
        <begin position="364"/>
        <end position="415"/>
    </location>
</feature>
<evidence type="ECO:0000256" key="5">
    <source>
        <dbReference type="ARBA" id="ARBA00022777"/>
    </source>
</evidence>
<sequence>MSKENYSPEELLFDTLDNLDIGFVKVSNDGTILNHNLTFNKIFGYSLEKNLIGTKTLDYWLNSQERNKFREILFKNGIVKKYITLAKKLDGEKIFLQINIKLNKNSKGEIISSEGTFMDVTKRIKNEQQLSESEMNYKNLLEHLGMLLLIIDRDEIFQVVNEKAAENMGGKPTDFIGKSLNDVFPKDIAENYGKIHQEIYKSGKGITFEHIINLPTGTGTFYTSEQPVKDINGDITAIQIISLDITESTITKHKLEESEKKLKTLNSELEQRIEERTHELNESEIKHKNLSNELKAILDLIPGLVFCKDKNDIVTRVNQNFAEILMLKKEDIIGKTTFDLFPEDQARKFREDDLEVISSGIPKLNIEESADFPSGKTWFITSKVPQFNEEGKSIGVIGLAIDITERKKAEQKLEESGILYRTTVDGLQDPLHVINQNLEIILINDALKQSVKLYGLYTDLIGKTIKEAFPFLHDNVLDEYRSVFNNKSTLLTVETTTLDEKQVTTETRKIPIFDDEENVIQIITIIRDITERKEAEQKLKESKEKYSTLAKLSPVGIFHTDQKGDYLYINERWSQIAGLTLDEALGGSWIGGLHPNDRKRVTAEWYNAVENQVPFESEYRFKRLDGKTSWVYGQAIAIKDDLGKITGYVGTITDISARKLTELKLKESEEKYRLISENANDIISILNDKFEIEHFNESAYQELLGYSKDEVIGNLSLNYIHPDDIERIVRLLKDCFKTGEGQGEVRIKNKIGKYFWFEANGKTFLDNNGEKKIIIVSRNITERKKAEQKLKESEEKYRTLFESSKNGIMFTNMKGIIIDCNQAFLDMLGYTLGELKEISYHQLTPEKWHEMSTDIFNNQFLLKGYTGEFEKEYIRKDGTIIPISINVWLIKDDQGNNKGMWAIVRNITERKKAELKLKESEEKYNNLFQYSNDAILLHDFEGNILEVNDRASDLFKYPKDEILALTTPMLRTSEEQERREALDEEFSKKGFIKFEFNFVKKDGTIFPGEVSSRAIEIKGKKVIQAEIRDISERKMVEQELREIYRLKSEFLRRASHELKTPLISIKGFSDLILSLYADQLDPAITSKLREINNGCKRLQNIINNLLKTSRLESTELKPKLQKEDLSFLIKFCMHELESLAKMRNQSIELNILNDLYANIEKEEIHDVLSNLLTNAIKYTPPMGKIEIKTELKEASVVVSIKDNGIGFNNEQKKKIFQQFGKIERYGQGLDLGIDGTGLG</sequence>
<evidence type="ECO:0000256" key="1">
    <source>
        <dbReference type="ARBA" id="ARBA00000085"/>
    </source>
</evidence>
<dbReference type="InterPro" id="IPR003594">
    <property type="entry name" value="HATPase_dom"/>
</dbReference>
<keyword evidence="6" id="KW-0175">Coiled coil</keyword>
<evidence type="ECO:0000256" key="6">
    <source>
        <dbReference type="SAM" id="Coils"/>
    </source>
</evidence>
<evidence type="ECO:0000256" key="4">
    <source>
        <dbReference type="ARBA" id="ARBA00022679"/>
    </source>
</evidence>
<dbReference type="NCBIfam" id="TIGR00229">
    <property type="entry name" value="sensory_box"/>
    <property type="match status" value="8"/>
</dbReference>
<dbReference type="SUPFAM" id="SSF55785">
    <property type="entry name" value="PYP-like sensor domain (PAS domain)"/>
    <property type="match status" value="8"/>
</dbReference>
<feature type="domain" description="Histidine kinase" evidence="7">
    <location>
        <begin position="1053"/>
        <end position="1239"/>
    </location>
</feature>
<name>A0A0F9KPF1_9ZZZZ</name>
<evidence type="ECO:0000259" key="7">
    <source>
        <dbReference type="PROSITE" id="PS50109"/>
    </source>
</evidence>
<dbReference type="Pfam" id="PF00512">
    <property type="entry name" value="HisKA"/>
    <property type="match status" value="1"/>
</dbReference>
<dbReference type="CDD" id="cd00130">
    <property type="entry name" value="PAS"/>
    <property type="match status" value="7"/>
</dbReference>
<feature type="domain" description="PAS" evidence="8">
    <location>
        <begin position="133"/>
        <end position="202"/>
    </location>
</feature>
<comment type="catalytic activity">
    <reaction evidence="1">
        <text>ATP + protein L-histidine = ADP + protein N-phospho-L-histidine.</text>
        <dbReference type="EC" id="2.7.13.3"/>
    </reaction>
</comment>
<dbReference type="InterPro" id="IPR052162">
    <property type="entry name" value="Sensor_kinase/Photoreceptor"/>
</dbReference>
<feature type="non-terminal residue" evidence="10">
    <location>
        <position position="1239"/>
    </location>
</feature>
<dbReference type="SUPFAM" id="SSF55874">
    <property type="entry name" value="ATPase domain of HSP90 chaperone/DNA topoisomerase II/histidine kinase"/>
    <property type="match status" value="1"/>
</dbReference>
<dbReference type="SMART" id="SM00086">
    <property type="entry name" value="PAC"/>
    <property type="match status" value="8"/>
</dbReference>
<feature type="domain" description="PAC" evidence="9">
    <location>
        <begin position="992"/>
        <end position="1042"/>
    </location>
</feature>
<dbReference type="InterPro" id="IPR013655">
    <property type="entry name" value="PAS_fold_3"/>
</dbReference>
<feature type="coiled-coil region" evidence="6">
    <location>
        <begin position="903"/>
        <end position="930"/>
    </location>
</feature>
<feature type="domain" description="PAS" evidence="8">
    <location>
        <begin position="542"/>
        <end position="612"/>
    </location>
</feature>
<dbReference type="PANTHER" id="PTHR43304:SF1">
    <property type="entry name" value="PAC DOMAIN-CONTAINING PROTEIN"/>
    <property type="match status" value="1"/>
</dbReference>
<evidence type="ECO:0000313" key="10">
    <source>
        <dbReference type="EMBL" id="KKM84064.1"/>
    </source>
</evidence>
<feature type="domain" description="PAS" evidence="8">
    <location>
        <begin position="920"/>
        <end position="989"/>
    </location>
</feature>